<reference evidence="2" key="1">
    <citation type="submission" date="2016-10" db="EMBL/GenBank/DDBJ databases">
        <authorList>
            <person name="de Groot N.N."/>
        </authorList>
    </citation>
    <scope>NUCLEOTIDE SEQUENCE</scope>
</reference>
<keyword evidence="1" id="KW-0472">Membrane</keyword>
<evidence type="ECO:0000256" key="1">
    <source>
        <dbReference type="SAM" id="Phobius"/>
    </source>
</evidence>
<accession>A0A1W1C362</accession>
<feature type="transmembrane region" description="Helical" evidence="1">
    <location>
        <begin position="6"/>
        <end position="30"/>
    </location>
</feature>
<keyword evidence="1" id="KW-0812">Transmembrane</keyword>
<dbReference type="Pfam" id="PF13179">
    <property type="entry name" value="DUF4006"/>
    <property type="match status" value="1"/>
</dbReference>
<gene>
    <name evidence="2" type="ORF">MNB_SM-7-715</name>
</gene>
<dbReference type="InterPro" id="IPR025065">
    <property type="entry name" value="DUF4006"/>
</dbReference>
<name>A0A1W1C362_9ZZZZ</name>
<organism evidence="2">
    <name type="scientific">hydrothermal vent metagenome</name>
    <dbReference type="NCBI Taxonomy" id="652676"/>
    <lineage>
        <taxon>unclassified sequences</taxon>
        <taxon>metagenomes</taxon>
        <taxon>ecological metagenomes</taxon>
    </lineage>
</organism>
<evidence type="ECO:0008006" key="3">
    <source>
        <dbReference type="Google" id="ProtNLM"/>
    </source>
</evidence>
<protein>
    <recommendedName>
        <fullName evidence="3">Periplasmic protein</fullName>
    </recommendedName>
</protein>
<dbReference type="AlphaFoldDB" id="A0A1W1C362"/>
<proteinExistence type="predicted"/>
<keyword evidence="1" id="KW-1133">Transmembrane helix</keyword>
<sequence length="69" mass="7711">MNENRSVFGIHGVTGMLIATALLLSILAFLTVKAIGAQQNNATTYYKIDEKKLQPISKENAQYYHIVKQ</sequence>
<evidence type="ECO:0000313" key="2">
    <source>
        <dbReference type="EMBL" id="SFV60183.1"/>
    </source>
</evidence>
<dbReference type="EMBL" id="FPHB01000048">
    <property type="protein sequence ID" value="SFV60183.1"/>
    <property type="molecule type" value="Genomic_DNA"/>
</dbReference>